<name>A0ACB0F9F0_RANTA</name>
<accession>A0ACB0F9F0</accession>
<gene>
    <name evidence="1" type="ORF">MRATA1EN3_LOCUS19909</name>
</gene>
<evidence type="ECO:0000313" key="1">
    <source>
        <dbReference type="EMBL" id="CAI9708696.1"/>
    </source>
</evidence>
<protein>
    <submittedName>
        <fullName evidence="1">Uncharacterized protein</fullName>
    </submittedName>
</protein>
<dbReference type="EMBL" id="OX596117">
    <property type="protein sequence ID" value="CAI9708696.1"/>
    <property type="molecule type" value="Genomic_DNA"/>
</dbReference>
<organism evidence="1 2">
    <name type="scientific">Rangifer tarandus platyrhynchus</name>
    <name type="common">Svalbard reindeer</name>
    <dbReference type="NCBI Taxonomy" id="3082113"/>
    <lineage>
        <taxon>Eukaryota</taxon>
        <taxon>Metazoa</taxon>
        <taxon>Chordata</taxon>
        <taxon>Craniata</taxon>
        <taxon>Vertebrata</taxon>
        <taxon>Euteleostomi</taxon>
        <taxon>Mammalia</taxon>
        <taxon>Eutheria</taxon>
        <taxon>Laurasiatheria</taxon>
        <taxon>Artiodactyla</taxon>
        <taxon>Ruminantia</taxon>
        <taxon>Pecora</taxon>
        <taxon>Cervidae</taxon>
        <taxon>Odocoileinae</taxon>
        <taxon>Rangifer</taxon>
    </lineage>
</organism>
<dbReference type="Proteomes" id="UP001162501">
    <property type="component" value="Chromosome 33"/>
</dbReference>
<proteinExistence type="predicted"/>
<sequence length="383" mass="41134">MRAHSGASTPILHTRPLDTLQPAPAISDGKLLSRRTSCPSASMQKEDHGHRLHRAPGSRGELQGVGRLGPLPGSASCPTLREGAPRTEGMPPAQHPRSTFLSSGERLWHRDLWCCAVLLTAQAQTESNPDNQQQNGLQSYGTYTEQQRHDNEPPAATHNMHDTCVEYTGVDRTRERQLRQRRGLPVSVWTWAITVSRPGAAWSTTSCSDRAATPSSPAARQEGPESRRGDDMLAGPRGPAPSRPGPLMASWHSSRAAWAHVRGRDDTTLPPETGCCWQEEDCNDSSTPLLRRSSPQGSSGLTSDSGPHASRCLTHRPSSRGLPPHFARASTCCSEALLGARGPSPCTVHEQSLSRHRSAAPGMTAGPRVGAGRTSLDSGPGRK</sequence>
<reference evidence="1" key="1">
    <citation type="submission" date="2023-05" db="EMBL/GenBank/DDBJ databases">
        <authorList>
            <consortium name="ELIXIR-Norway"/>
        </authorList>
    </citation>
    <scope>NUCLEOTIDE SEQUENCE</scope>
</reference>
<evidence type="ECO:0000313" key="2">
    <source>
        <dbReference type="Proteomes" id="UP001162501"/>
    </source>
</evidence>